<keyword evidence="1" id="KW-1133">Transmembrane helix</keyword>
<feature type="domain" description="DUF6460" evidence="2">
    <location>
        <begin position="58"/>
        <end position="90"/>
    </location>
</feature>
<evidence type="ECO:0000313" key="3">
    <source>
        <dbReference type="EMBL" id="PIT71163.1"/>
    </source>
</evidence>
<accession>A0A2M6UY86</accession>
<dbReference type="Proteomes" id="UP000230791">
    <property type="component" value="Unassembled WGS sequence"/>
</dbReference>
<dbReference type="Pfam" id="PF20061">
    <property type="entry name" value="DUF6460"/>
    <property type="match status" value="1"/>
</dbReference>
<dbReference type="EMBL" id="NJPP01000001">
    <property type="protein sequence ID" value="PIT71163.1"/>
    <property type="molecule type" value="Genomic_DNA"/>
</dbReference>
<evidence type="ECO:0000313" key="4">
    <source>
        <dbReference type="Proteomes" id="UP000230791"/>
    </source>
</evidence>
<evidence type="ECO:0000256" key="1">
    <source>
        <dbReference type="SAM" id="Phobius"/>
    </source>
</evidence>
<feature type="transmembrane region" description="Helical" evidence="1">
    <location>
        <begin position="69"/>
        <end position="90"/>
    </location>
</feature>
<feature type="transmembrane region" description="Helical" evidence="1">
    <location>
        <begin position="21"/>
        <end position="40"/>
    </location>
</feature>
<evidence type="ECO:0000259" key="2">
    <source>
        <dbReference type="Pfam" id="PF20061"/>
    </source>
</evidence>
<dbReference type="OrthoDB" id="8480887at2"/>
<proteinExistence type="predicted"/>
<name>A0A2M6UY86_9HYPH</name>
<protein>
    <recommendedName>
        <fullName evidence="2">DUF6460 domain-containing protein</fullName>
    </recommendedName>
</protein>
<keyword evidence="1" id="KW-0812">Transmembrane</keyword>
<keyword evidence="1" id="KW-0472">Membrane</keyword>
<reference evidence="3 4" key="1">
    <citation type="submission" date="2017-06" db="EMBL/GenBank/DDBJ databases">
        <title>Draft genome of Bartonella tribocorum C635.</title>
        <authorList>
            <person name="Hadjadj L."/>
            <person name="Jiyipong T."/>
            <person name="Diene S.M."/>
            <person name="Morand S."/>
            <person name="Rolain J.-M."/>
        </authorList>
    </citation>
    <scope>NUCLEOTIDE SEQUENCE [LARGE SCALE GENOMIC DNA]</scope>
    <source>
        <strain evidence="3 4">C635</strain>
    </source>
</reference>
<dbReference type="InterPro" id="IPR045594">
    <property type="entry name" value="DUF6460"/>
</dbReference>
<dbReference type="AlphaFoldDB" id="A0A2M6UY86"/>
<sequence length="93" mass="10987">MNRKKKLSNSFHRFLGGTLNRVSLKLLILSFFIGIIMNFFGWTPQNLIQKITDFLHSLWKTGFITFKNFFHITMMGAIIVVPIFLILRIFHKK</sequence>
<dbReference type="RefSeq" id="WP_100129915.1">
    <property type="nucleotide sequence ID" value="NZ_CADDYJ010000001.1"/>
</dbReference>
<comment type="caution">
    <text evidence="3">The sequence shown here is derived from an EMBL/GenBank/DDBJ whole genome shotgun (WGS) entry which is preliminary data.</text>
</comment>
<gene>
    <name evidence="3" type="ORF">CEV08_00935</name>
</gene>
<organism evidence="3 4">
    <name type="scientific">Bartonella tribocorum</name>
    <dbReference type="NCBI Taxonomy" id="85701"/>
    <lineage>
        <taxon>Bacteria</taxon>
        <taxon>Pseudomonadati</taxon>
        <taxon>Pseudomonadota</taxon>
        <taxon>Alphaproteobacteria</taxon>
        <taxon>Hyphomicrobiales</taxon>
        <taxon>Bartonellaceae</taxon>
        <taxon>Bartonella</taxon>
    </lineage>
</organism>